<name>A0A813GZL7_POLGL</name>
<keyword evidence="3" id="KW-1185">Reference proteome</keyword>
<feature type="compositionally biased region" description="Low complexity" evidence="1">
    <location>
        <begin position="10"/>
        <end position="24"/>
    </location>
</feature>
<accession>A0A813GZL7</accession>
<dbReference type="Proteomes" id="UP000654075">
    <property type="component" value="Unassembled WGS sequence"/>
</dbReference>
<evidence type="ECO:0000313" key="3">
    <source>
        <dbReference type="Proteomes" id="UP000654075"/>
    </source>
</evidence>
<evidence type="ECO:0000313" key="2">
    <source>
        <dbReference type="EMBL" id="CAE8630767.1"/>
    </source>
</evidence>
<sequence length="392" mass="42358">MSETVRDCQAGSASSSANVPSSGATASSAIVTASPSPVGVDDNIVLATNGESYNNNNINFDNNNKNNKNNVVNSHISKKQRKQRLQQLQLQQLHLHEQQERQQQDDLRQQQQLPLHQPYQHEHPEQQPGAETPTPDEGTGTPAPAETYTPVDASRLWKRSSTSRRTTPRKENSFATANKFAELEDSGSEVGGEAIGTVHVSQDVFRSETDSHAPIPLTPPQPDVSLIGVVASEPQAPEAAGLADWRPRLGVATTTARYPQQQQQTRQPPLDAGRRWQVCASLNETHASARMIRQASMRRALSETTTTTSIITITTTTAISRPGGASLIIEEHAPMGVNAALPAVKLSCLTTTTTRSTSSQRYAETSSEEIAVLASNADLPTASLNCFLTTQQ</sequence>
<evidence type="ECO:0000256" key="1">
    <source>
        <dbReference type="SAM" id="MobiDB-lite"/>
    </source>
</evidence>
<dbReference type="EMBL" id="CAJNNV010029950">
    <property type="protein sequence ID" value="CAE8630767.1"/>
    <property type="molecule type" value="Genomic_DNA"/>
</dbReference>
<feature type="region of interest" description="Disordered" evidence="1">
    <location>
        <begin position="120"/>
        <end position="177"/>
    </location>
</feature>
<comment type="caution">
    <text evidence="2">The sequence shown here is derived from an EMBL/GenBank/DDBJ whole genome shotgun (WGS) entry which is preliminary data.</text>
</comment>
<organism evidence="2 3">
    <name type="scientific">Polarella glacialis</name>
    <name type="common">Dinoflagellate</name>
    <dbReference type="NCBI Taxonomy" id="89957"/>
    <lineage>
        <taxon>Eukaryota</taxon>
        <taxon>Sar</taxon>
        <taxon>Alveolata</taxon>
        <taxon>Dinophyceae</taxon>
        <taxon>Suessiales</taxon>
        <taxon>Suessiaceae</taxon>
        <taxon>Polarella</taxon>
    </lineage>
</organism>
<proteinExistence type="predicted"/>
<protein>
    <submittedName>
        <fullName evidence="2">Uncharacterized protein</fullName>
    </submittedName>
</protein>
<gene>
    <name evidence="2" type="ORF">PGLA1383_LOCUS46989</name>
</gene>
<feature type="compositionally biased region" description="Low complexity" evidence="1">
    <location>
        <begin position="126"/>
        <end position="145"/>
    </location>
</feature>
<dbReference type="AlphaFoldDB" id="A0A813GZL7"/>
<reference evidence="2" key="1">
    <citation type="submission" date="2021-02" db="EMBL/GenBank/DDBJ databases">
        <authorList>
            <person name="Dougan E. K."/>
            <person name="Rhodes N."/>
            <person name="Thang M."/>
            <person name="Chan C."/>
        </authorList>
    </citation>
    <scope>NUCLEOTIDE SEQUENCE</scope>
</reference>
<feature type="region of interest" description="Disordered" evidence="1">
    <location>
        <begin position="1"/>
        <end position="26"/>
    </location>
</feature>